<reference evidence="1" key="1">
    <citation type="submission" date="2020-05" db="EMBL/GenBank/DDBJ databases">
        <authorList>
            <person name="Chiriac C."/>
            <person name="Salcher M."/>
            <person name="Ghai R."/>
            <person name="Kavagutti S V."/>
        </authorList>
    </citation>
    <scope>NUCLEOTIDE SEQUENCE</scope>
</reference>
<evidence type="ECO:0000313" key="1">
    <source>
        <dbReference type="EMBL" id="CAB4196024.1"/>
    </source>
</evidence>
<proteinExistence type="predicted"/>
<protein>
    <submittedName>
        <fullName evidence="1">Uncharacterized protein</fullName>
    </submittedName>
</protein>
<dbReference type="EMBL" id="LR797242">
    <property type="protein sequence ID" value="CAB4196024.1"/>
    <property type="molecule type" value="Genomic_DNA"/>
</dbReference>
<sequence>MAITTFQGPVRSLNGFYTQGPGSVITLPNATNTITLDVATYAGRAIYTNDATLVITLPSLNATADPVSSGPGSDPNTVNNMGASFTFVVGTAATAWKIITATSQYLVGSLLVIDTDTTDTVKGFAANGTTIRSVNLDGSTTGGIVGSYVTVTALNSTMWAVSGVVIGSGVVATPFATS</sequence>
<name>A0A6J5RVP1_9CAUD</name>
<organism evidence="1">
    <name type="scientific">uncultured Caudovirales phage</name>
    <dbReference type="NCBI Taxonomy" id="2100421"/>
    <lineage>
        <taxon>Viruses</taxon>
        <taxon>Duplodnaviria</taxon>
        <taxon>Heunggongvirae</taxon>
        <taxon>Uroviricota</taxon>
        <taxon>Caudoviricetes</taxon>
        <taxon>Peduoviridae</taxon>
        <taxon>Maltschvirus</taxon>
        <taxon>Maltschvirus maltsch</taxon>
    </lineage>
</organism>
<gene>
    <name evidence="1" type="ORF">UFOVP1295_51</name>
</gene>
<accession>A0A6J5RVP1</accession>